<dbReference type="PANTHER" id="PTHR12121:SF37">
    <property type="entry name" value="2',5'-PHOSPHODIESTERASE 12"/>
    <property type="match status" value="1"/>
</dbReference>
<proteinExistence type="predicted"/>
<dbReference type="Proteomes" id="UP000005237">
    <property type="component" value="Unassembled WGS sequence"/>
</dbReference>
<dbReference type="SUPFAM" id="SSF56219">
    <property type="entry name" value="DNase I-like"/>
    <property type="match status" value="1"/>
</dbReference>
<name>A0A8R1HVP8_CAEJA</name>
<evidence type="ECO:0000313" key="1">
    <source>
        <dbReference type="EnsemblMetazoa" id="CJA13238.1"/>
    </source>
</evidence>
<dbReference type="InterPro" id="IPR036691">
    <property type="entry name" value="Endo/exonu/phosph_ase_sf"/>
</dbReference>
<dbReference type="GO" id="GO:0005739">
    <property type="term" value="C:mitochondrion"/>
    <property type="evidence" value="ECO:0007669"/>
    <property type="project" value="TreeGrafter"/>
</dbReference>
<dbReference type="Gene3D" id="3.60.10.10">
    <property type="entry name" value="Endonuclease/exonuclease/phosphatase"/>
    <property type="match status" value="1"/>
</dbReference>
<reference evidence="2" key="1">
    <citation type="submission" date="2010-08" db="EMBL/GenBank/DDBJ databases">
        <authorList>
            <consortium name="Caenorhabditis japonica Sequencing Consortium"/>
            <person name="Wilson R.K."/>
        </authorList>
    </citation>
    <scope>NUCLEOTIDE SEQUENCE [LARGE SCALE GENOMIC DNA]</scope>
    <source>
        <strain evidence="2">DF5081</strain>
    </source>
</reference>
<dbReference type="InterPro" id="IPR050410">
    <property type="entry name" value="CCR4/nocturin_mRNA_transcr"/>
</dbReference>
<evidence type="ECO:0000313" key="2">
    <source>
        <dbReference type="Proteomes" id="UP000005237"/>
    </source>
</evidence>
<dbReference type="GO" id="GO:0000288">
    <property type="term" value="P:nuclear-transcribed mRNA catabolic process, deadenylation-dependent decay"/>
    <property type="evidence" value="ECO:0007669"/>
    <property type="project" value="TreeGrafter"/>
</dbReference>
<accession>A0A8R1HVP8</accession>
<sequence>MLKHLIDFFARTTSPTAPTIEIAWKDILKPKPQRIMLQPARRVTIWKTDEPATKSRQKPAEPCLNMMFKFEHDGQEILIKTRRNLEQNLLGEAFPKITHLIRKKVHRDRQDFIDSPFCMQMSPESSKFLTENSKVVDFLEDERIQAVLVNGEEFRIVRDGLPVQGVSLGLRLLVGLYCMPTVTFNTKNTPIKLHWFVKNENVDRNEEQPMKNKKNVDSPVVRIAKEEENGKFSVEGFSFKSQGAYFIPEAQYLDRKVAVLVDTGEDHPVYASISSKPISEAPEEIITDEQVEWCRRNKLEENPNVLRVLTYNIQADLYLNLNLEQSELFFNYCPKAHQSVVYRTPLLLKQISDFIQKSDVSIMFLQEVDVSRHENFLEPFLKTLDFSSVLSKKLHTINEGVAIVFDAKRFRLVDSEGFGLAKLAEEEEENEDVRRILASSELAKERFMSRPTVVQ</sequence>
<protein>
    <recommendedName>
        <fullName evidence="3">Endonuclease/exonuclease/phosphatase domain-containing protein</fullName>
    </recommendedName>
</protein>
<dbReference type="EnsemblMetazoa" id="CJA13238.1">
    <property type="protein sequence ID" value="CJA13238.1"/>
    <property type="gene ID" value="WBGene00132442"/>
</dbReference>
<reference evidence="1" key="2">
    <citation type="submission" date="2022-06" db="UniProtKB">
        <authorList>
            <consortium name="EnsemblMetazoa"/>
        </authorList>
    </citation>
    <scope>IDENTIFICATION</scope>
    <source>
        <strain evidence="1">DF5081</strain>
    </source>
</reference>
<organism evidence="1 2">
    <name type="scientific">Caenorhabditis japonica</name>
    <dbReference type="NCBI Taxonomy" id="281687"/>
    <lineage>
        <taxon>Eukaryota</taxon>
        <taxon>Metazoa</taxon>
        <taxon>Ecdysozoa</taxon>
        <taxon>Nematoda</taxon>
        <taxon>Chromadorea</taxon>
        <taxon>Rhabditida</taxon>
        <taxon>Rhabditina</taxon>
        <taxon>Rhabditomorpha</taxon>
        <taxon>Rhabditoidea</taxon>
        <taxon>Rhabditidae</taxon>
        <taxon>Peloderinae</taxon>
        <taxon>Caenorhabditis</taxon>
    </lineage>
</organism>
<keyword evidence="2" id="KW-1185">Reference proteome</keyword>
<evidence type="ECO:0008006" key="3">
    <source>
        <dbReference type="Google" id="ProtNLM"/>
    </source>
</evidence>
<dbReference type="AlphaFoldDB" id="A0A8R1HVP8"/>
<dbReference type="GO" id="GO:0000175">
    <property type="term" value="F:3'-5'-RNA exonuclease activity"/>
    <property type="evidence" value="ECO:0007669"/>
    <property type="project" value="TreeGrafter"/>
</dbReference>
<dbReference type="PANTHER" id="PTHR12121">
    <property type="entry name" value="CARBON CATABOLITE REPRESSOR PROTEIN 4"/>
    <property type="match status" value="1"/>
</dbReference>